<dbReference type="Proteomes" id="UP001217485">
    <property type="component" value="Unassembled WGS sequence"/>
</dbReference>
<protein>
    <submittedName>
        <fullName evidence="2">Protein-glutamine glutaminase family protein</fullName>
    </submittedName>
</protein>
<accession>A0ABT5BUB8</accession>
<dbReference type="Gene3D" id="3.10.620.30">
    <property type="match status" value="1"/>
</dbReference>
<dbReference type="InterPro" id="IPR041325">
    <property type="entry name" value="Gln_deamidase_2"/>
</dbReference>
<evidence type="ECO:0000313" key="2">
    <source>
        <dbReference type="EMBL" id="MDC0677741.1"/>
    </source>
</evidence>
<reference evidence="2 3" key="1">
    <citation type="submission" date="2023-01" db="EMBL/GenBank/DDBJ databases">
        <title>Minimal conservation of predation-associated metabolite biosynthetic gene clusters underscores biosynthetic potential of Myxococcota including descriptions for ten novel species: Archangium lansinium sp. nov., Myxococcus landrumus sp. nov., Nannocystis bai.</title>
        <authorList>
            <person name="Ahearne A."/>
            <person name="Stevens C."/>
            <person name="Dowd S."/>
        </authorList>
    </citation>
    <scope>NUCLEOTIDE SEQUENCE [LARGE SCALE GENOMIC DNA]</scope>
    <source>
        <strain evidence="2 3">WIWO2</strain>
    </source>
</reference>
<proteinExistence type="predicted"/>
<name>A0ABT5BUB8_9BACT</name>
<evidence type="ECO:0000313" key="3">
    <source>
        <dbReference type="Proteomes" id="UP001217485"/>
    </source>
</evidence>
<dbReference type="RefSeq" id="WP_272094493.1">
    <property type="nucleotide sequence ID" value="NZ_JAQNDK010000001.1"/>
</dbReference>
<sequence>MPEQAEFLRRIPWLAADNGCEERAEAAVYFFHQWDYPTPYFARVRAKPRKRLVFQTTNEPSRTVTWSHHVAPVVRVGGQLMILDVAIDFGDRALRRIAWQRDW</sequence>
<evidence type="ECO:0000259" key="1">
    <source>
        <dbReference type="Pfam" id="PF18626"/>
    </source>
</evidence>
<organism evidence="2 3">
    <name type="scientific">Sorangium atrum</name>
    <dbReference type="NCBI Taxonomy" id="2995308"/>
    <lineage>
        <taxon>Bacteria</taxon>
        <taxon>Pseudomonadati</taxon>
        <taxon>Myxococcota</taxon>
        <taxon>Polyangia</taxon>
        <taxon>Polyangiales</taxon>
        <taxon>Polyangiaceae</taxon>
        <taxon>Sorangium</taxon>
    </lineage>
</organism>
<keyword evidence="3" id="KW-1185">Reference proteome</keyword>
<dbReference type="EMBL" id="JAQNDK010000001">
    <property type="protein sequence ID" value="MDC0677741.1"/>
    <property type="molecule type" value="Genomic_DNA"/>
</dbReference>
<dbReference type="Pfam" id="PF18626">
    <property type="entry name" value="Gln_deamidase_2"/>
    <property type="match status" value="1"/>
</dbReference>
<feature type="domain" description="Protein glutaminase" evidence="1">
    <location>
        <begin position="6"/>
        <end position="88"/>
    </location>
</feature>
<gene>
    <name evidence="2" type="ORF">POL72_08295</name>
</gene>
<comment type="caution">
    <text evidence="2">The sequence shown here is derived from an EMBL/GenBank/DDBJ whole genome shotgun (WGS) entry which is preliminary data.</text>
</comment>